<proteinExistence type="predicted"/>
<evidence type="ECO:0000313" key="2">
    <source>
        <dbReference type="EMBL" id="MBN8250828.1"/>
    </source>
</evidence>
<feature type="domain" description="Glycosyl transferase family 28 C-terminal" evidence="1">
    <location>
        <begin position="255"/>
        <end position="334"/>
    </location>
</feature>
<dbReference type="PANTHER" id="PTHR38134:SF2">
    <property type="entry name" value="GALACTOKINASE"/>
    <property type="match status" value="1"/>
</dbReference>
<sequence>MKTIAFYISDYGYGHAGRSIAVMRRLLDDNAHIKLIVCHSFALEFVKESLKEYRNRVHFREVATDVGYVLCEDSLEPDKHALNSKVQDWIDEWAFLCEQERLFLEEYEVVSVVSDISPLGIAAAYELNIPAIAISNFTWHGAYQGLLDEELLAFLEKQYQKVTHFFELAGYNEQHWSSCHEQVGFFSRDISESEVKRIQRELNPNKDKLIVFFGLGMKVDVKTLQDFKLWDSPNCIFIVSHNVPINAHNVIKVPLSYTESQNYLAAADIVITKAGWGMISEALAGQSSLLLINRQSMKEDRNTIRYMMEHNLCKLVSQEELPLIEVTKSLRTQLATLTTCQSDNRLNQIINKIIKIVNEVQ</sequence>
<comment type="caution">
    <text evidence="2">The sequence shown here is derived from an EMBL/GenBank/DDBJ whole genome shotgun (WGS) entry which is preliminary data.</text>
</comment>
<dbReference type="Proteomes" id="UP000664578">
    <property type="component" value="Unassembled WGS sequence"/>
</dbReference>
<name>A0A8I1MDT6_9BACI</name>
<keyword evidence="5" id="KW-1185">Reference proteome</keyword>
<evidence type="ECO:0000313" key="3">
    <source>
        <dbReference type="EMBL" id="MDW8516035.1"/>
    </source>
</evidence>
<protein>
    <submittedName>
        <fullName evidence="3">Glycosyltransferase</fullName>
    </submittedName>
</protein>
<dbReference type="InterPro" id="IPR007235">
    <property type="entry name" value="Glyco_trans_28_C"/>
</dbReference>
<dbReference type="Gene3D" id="3.40.50.2000">
    <property type="entry name" value="Glycogen Phosphorylase B"/>
    <property type="match status" value="1"/>
</dbReference>
<reference evidence="5" key="2">
    <citation type="submission" date="2023-07" db="EMBL/GenBank/DDBJ databases">
        <title>Draft genomic sequences of Priestia flexa CCM isolated from the soil of an abandoned mine contaminated by free cyanide in the high Andean zone of Tacna, Peru.</title>
        <authorList>
            <person name="Caceda Quiroz C.J."/>
            <person name="Maraza Chooque G.J."/>
            <person name="Fora Quispe G.L."/>
            <person name="Carpio Mamani M."/>
        </authorList>
    </citation>
    <scope>NUCLEOTIDE SEQUENCE [LARGE SCALE GENOMIC DNA]</scope>
    <source>
        <strain evidence="5">CCM</strain>
    </source>
</reference>
<reference evidence="2" key="1">
    <citation type="submission" date="2020-12" db="EMBL/GenBank/DDBJ databases">
        <title>PHA producing bacteria isolated from mangrove.</title>
        <authorList>
            <person name="Zheng W."/>
            <person name="Yu S."/>
            <person name="Huang Y."/>
        </authorList>
    </citation>
    <scope>NUCLEOTIDE SEQUENCE</scope>
    <source>
        <strain evidence="2">GN22-4</strain>
    </source>
</reference>
<dbReference type="Pfam" id="PF04101">
    <property type="entry name" value="Glyco_tran_28_C"/>
    <property type="match status" value="1"/>
</dbReference>
<dbReference type="PANTHER" id="PTHR38134">
    <property type="entry name" value="SLR1395 PROTEIN"/>
    <property type="match status" value="1"/>
</dbReference>
<dbReference type="RefSeq" id="WP_206782215.1">
    <property type="nucleotide sequence ID" value="NZ_JAEMWV010000002.1"/>
</dbReference>
<evidence type="ECO:0000259" key="1">
    <source>
        <dbReference type="Pfam" id="PF04101"/>
    </source>
</evidence>
<evidence type="ECO:0000313" key="5">
    <source>
        <dbReference type="Proteomes" id="UP001284771"/>
    </source>
</evidence>
<organism evidence="2 4">
    <name type="scientific">Priestia flexa</name>
    <dbReference type="NCBI Taxonomy" id="86664"/>
    <lineage>
        <taxon>Bacteria</taxon>
        <taxon>Bacillati</taxon>
        <taxon>Bacillota</taxon>
        <taxon>Bacilli</taxon>
        <taxon>Bacillales</taxon>
        <taxon>Bacillaceae</taxon>
        <taxon>Priestia</taxon>
    </lineage>
</organism>
<dbReference type="AlphaFoldDB" id="A0A8I1MDT6"/>
<gene>
    <name evidence="2" type="ORF">JF537_04445</name>
    <name evidence="3" type="ORF">RIB56_07800</name>
</gene>
<dbReference type="Proteomes" id="UP001284771">
    <property type="component" value="Unassembled WGS sequence"/>
</dbReference>
<dbReference type="EMBL" id="JAEMWV010000002">
    <property type="protein sequence ID" value="MBN8250828.1"/>
    <property type="molecule type" value="Genomic_DNA"/>
</dbReference>
<dbReference type="SUPFAM" id="SSF53756">
    <property type="entry name" value="UDP-Glycosyltransferase/glycogen phosphorylase"/>
    <property type="match status" value="1"/>
</dbReference>
<dbReference type="InterPro" id="IPR053205">
    <property type="entry name" value="GHMP_kinase_L-arabinokinase"/>
</dbReference>
<dbReference type="EMBL" id="JAWUZT010000017">
    <property type="protein sequence ID" value="MDW8516035.1"/>
    <property type="molecule type" value="Genomic_DNA"/>
</dbReference>
<dbReference type="GO" id="GO:0016758">
    <property type="term" value="F:hexosyltransferase activity"/>
    <property type="evidence" value="ECO:0007669"/>
    <property type="project" value="InterPro"/>
</dbReference>
<accession>A0A8I1MDT6</accession>
<reference evidence="3" key="3">
    <citation type="submission" date="2024-05" db="EMBL/GenBank/DDBJ databases">
        <title>Draft genomic sequences of Priestia flexa CCM isolated from the soil of an abandoned mine contaminated by free cyanide in the high Andean zone of Tacna, Peru.</title>
        <authorList>
            <person name="Caceda Quiroz C.J."/>
            <person name="Maraza Chooque G.J."/>
            <person name="Fora Quispe G.L."/>
            <person name="Carpio Mamani M."/>
        </authorList>
    </citation>
    <scope>NUCLEOTIDE SEQUENCE</scope>
    <source>
        <strain evidence="3">CCM</strain>
    </source>
</reference>
<evidence type="ECO:0000313" key="4">
    <source>
        <dbReference type="Proteomes" id="UP000664578"/>
    </source>
</evidence>